<evidence type="ECO:0000256" key="7">
    <source>
        <dbReference type="ARBA" id="ARBA00023004"/>
    </source>
</evidence>
<proteinExistence type="inferred from homology"/>
<dbReference type="GO" id="GO:0043386">
    <property type="term" value="P:mycotoxin biosynthetic process"/>
    <property type="evidence" value="ECO:0007669"/>
    <property type="project" value="UniProtKB-ARBA"/>
</dbReference>
<reference evidence="11" key="1">
    <citation type="submission" date="2022-12" db="EMBL/GenBank/DDBJ databases">
        <authorList>
            <person name="Petersen C."/>
        </authorList>
    </citation>
    <scope>NUCLEOTIDE SEQUENCE</scope>
    <source>
        <strain evidence="11">IBT 15544</strain>
    </source>
</reference>
<evidence type="ECO:0000256" key="1">
    <source>
        <dbReference type="ARBA" id="ARBA00001971"/>
    </source>
</evidence>
<evidence type="ECO:0000313" key="12">
    <source>
        <dbReference type="Proteomes" id="UP001150904"/>
    </source>
</evidence>
<dbReference type="RefSeq" id="XP_058310981.1">
    <property type="nucleotide sequence ID" value="XM_058451519.1"/>
</dbReference>
<dbReference type="GO" id="GO:0020037">
    <property type="term" value="F:heme binding"/>
    <property type="evidence" value="ECO:0007669"/>
    <property type="project" value="InterPro"/>
</dbReference>
<evidence type="ECO:0000256" key="2">
    <source>
        <dbReference type="ARBA" id="ARBA00005179"/>
    </source>
</evidence>
<name>A0A9W9T837_9EURO</name>
<dbReference type="InterPro" id="IPR050121">
    <property type="entry name" value="Cytochrome_P450_monoxygenase"/>
</dbReference>
<dbReference type="InterPro" id="IPR036396">
    <property type="entry name" value="Cyt_P450_sf"/>
</dbReference>
<dbReference type="InterPro" id="IPR001128">
    <property type="entry name" value="Cyt_P450"/>
</dbReference>
<keyword evidence="12" id="KW-1185">Reference proteome</keyword>
<protein>
    <recommendedName>
        <fullName evidence="13">Cytochrome P450</fullName>
    </recommendedName>
</protein>
<evidence type="ECO:0008006" key="13">
    <source>
        <dbReference type="Google" id="ProtNLM"/>
    </source>
</evidence>
<evidence type="ECO:0000256" key="8">
    <source>
        <dbReference type="ARBA" id="ARBA00023033"/>
    </source>
</evidence>
<reference evidence="11" key="2">
    <citation type="journal article" date="2023" name="IMA Fungus">
        <title>Comparative genomic study of the Penicillium genus elucidates a diverse pangenome and 15 lateral gene transfer events.</title>
        <authorList>
            <person name="Petersen C."/>
            <person name="Sorensen T."/>
            <person name="Nielsen M.R."/>
            <person name="Sondergaard T.E."/>
            <person name="Sorensen J.L."/>
            <person name="Fitzpatrick D.A."/>
            <person name="Frisvad J.C."/>
            <person name="Nielsen K.L."/>
        </authorList>
    </citation>
    <scope>NUCLEOTIDE SEQUENCE</scope>
    <source>
        <strain evidence="11">IBT 15544</strain>
    </source>
</reference>
<feature type="binding site" description="axial binding residue" evidence="9">
    <location>
        <position position="442"/>
    </location>
    <ligand>
        <name>heme</name>
        <dbReference type="ChEBI" id="CHEBI:30413"/>
    </ligand>
    <ligandPart>
        <name>Fe</name>
        <dbReference type="ChEBI" id="CHEBI:18248"/>
    </ligandPart>
</feature>
<evidence type="ECO:0000256" key="5">
    <source>
        <dbReference type="ARBA" id="ARBA00022723"/>
    </source>
</evidence>
<sequence length="502" mass="58094">MIQARLQQIASYNDSLPALLLLLLVPVIAHVARVYWSLSHIPGPFWARVTNIQRVYWVKKARSHEIHADLHRRYGNLVRLGPNMVAISDPKWIPVIYPIRAGFPKGNFYRTLMPYSRQGSALPLVFNTRDEVLHTRLKKPIASMFSLSNVLTLECFVDRTISELFLQFDRRFARDQPVSFDMGDWLQFFAFEDSEGLLGAIWNFMKTAAPVTQIPWFDILWYKNSIVTLWRPATGMPILKIVSDSVSQRREKLEKNELSADDVTREDFLSRFLDVQSKDPSIHPWSVTSWTFSNVIVGSDSTAVVMKTLWYNLLSHPVSKDRLYIELSQAHQQAKISSPYPAWSEISALPYLDACVSEAIRLHPPFCLPLERVVPPEGINIDGQFLPGRTVVGINPWVANHYRPTFGEDADHWRPERWLVDQEQYRVMERSVLTFGAGRRICLGRNVALLELKKLTAAILLSYDVQILDPAAYKVENRWFFRQWGVQVQVRRRTEWSQMKTR</sequence>
<keyword evidence="8 10" id="KW-0503">Monooxygenase</keyword>
<dbReference type="Proteomes" id="UP001150904">
    <property type="component" value="Unassembled WGS sequence"/>
</dbReference>
<dbReference type="EMBL" id="JAPQKR010000008">
    <property type="protein sequence ID" value="KAJ5212811.1"/>
    <property type="molecule type" value="Genomic_DNA"/>
</dbReference>
<keyword evidence="7 9" id="KW-0408">Iron</keyword>
<dbReference type="OrthoDB" id="3934656at2759"/>
<evidence type="ECO:0000256" key="9">
    <source>
        <dbReference type="PIRSR" id="PIRSR602403-1"/>
    </source>
</evidence>
<dbReference type="PANTHER" id="PTHR24305">
    <property type="entry name" value="CYTOCHROME P450"/>
    <property type="match status" value="1"/>
</dbReference>
<evidence type="ECO:0000256" key="6">
    <source>
        <dbReference type="ARBA" id="ARBA00023002"/>
    </source>
</evidence>
<evidence type="ECO:0000256" key="4">
    <source>
        <dbReference type="ARBA" id="ARBA00022617"/>
    </source>
</evidence>
<organism evidence="11 12">
    <name type="scientific">Penicillium cinerascens</name>
    <dbReference type="NCBI Taxonomy" id="70096"/>
    <lineage>
        <taxon>Eukaryota</taxon>
        <taxon>Fungi</taxon>
        <taxon>Dikarya</taxon>
        <taxon>Ascomycota</taxon>
        <taxon>Pezizomycotina</taxon>
        <taxon>Eurotiomycetes</taxon>
        <taxon>Eurotiomycetidae</taxon>
        <taxon>Eurotiales</taxon>
        <taxon>Aspergillaceae</taxon>
        <taxon>Penicillium</taxon>
    </lineage>
</organism>
<dbReference type="PROSITE" id="PS00086">
    <property type="entry name" value="CYTOCHROME_P450"/>
    <property type="match status" value="1"/>
</dbReference>
<keyword evidence="6 10" id="KW-0560">Oxidoreductase</keyword>
<dbReference type="InterPro" id="IPR017972">
    <property type="entry name" value="Cyt_P450_CS"/>
</dbReference>
<evidence type="ECO:0000256" key="10">
    <source>
        <dbReference type="RuleBase" id="RU000461"/>
    </source>
</evidence>
<dbReference type="CDD" id="cd11060">
    <property type="entry name" value="CYP57A1-like"/>
    <property type="match status" value="1"/>
</dbReference>
<dbReference type="SUPFAM" id="SSF48264">
    <property type="entry name" value="Cytochrome P450"/>
    <property type="match status" value="1"/>
</dbReference>
<dbReference type="GeneID" id="83178820"/>
<comment type="similarity">
    <text evidence="3 10">Belongs to the cytochrome P450 family.</text>
</comment>
<comment type="cofactor">
    <cofactor evidence="1 9">
        <name>heme</name>
        <dbReference type="ChEBI" id="CHEBI:30413"/>
    </cofactor>
</comment>
<dbReference type="PANTHER" id="PTHR24305:SF175">
    <property type="entry name" value="CYTOCHROME P450 MONOOXYGENASE PKFB"/>
    <property type="match status" value="1"/>
</dbReference>
<dbReference type="GO" id="GO:0004497">
    <property type="term" value="F:monooxygenase activity"/>
    <property type="evidence" value="ECO:0007669"/>
    <property type="project" value="UniProtKB-KW"/>
</dbReference>
<accession>A0A9W9T837</accession>
<evidence type="ECO:0000256" key="3">
    <source>
        <dbReference type="ARBA" id="ARBA00010617"/>
    </source>
</evidence>
<dbReference type="InterPro" id="IPR002403">
    <property type="entry name" value="Cyt_P450_E_grp-IV"/>
</dbReference>
<dbReference type="AlphaFoldDB" id="A0A9W9T837"/>
<gene>
    <name evidence="11" type="ORF">N7498_004457</name>
</gene>
<comment type="caution">
    <text evidence="11">The sequence shown here is derived from an EMBL/GenBank/DDBJ whole genome shotgun (WGS) entry which is preliminary data.</text>
</comment>
<evidence type="ECO:0000313" key="11">
    <source>
        <dbReference type="EMBL" id="KAJ5212811.1"/>
    </source>
</evidence>
<dbReference type="PRINTS" id="PR00385">
    <property type="entry name" value="P450"/>
</dbReference>
<dbReference type="Pfam" id="PF00067">
    <property type="entry name" value="p450"/>
    <property type="match status" value="1"/>
</dbReference>
<comment type="pathway">
    <text evidence="2">Secondary metabolite biosynthesis.</text>
</comment>
<keyword evidence="5 9" id="KW-0479">Metal-binding</keyword>
<keyword evidence="4 9" id="KW-0349">Heme</keyword>
<dbReference type="GO" id="GO:0016705">
    <property type="term" value="F:oxidoreductase activity, acting on paired donors, with incorporation or reduction of molecular oxygen"/>
    <property type="evidence" value="ECO:0007669"/>
    <property type="project" value="InterPro"/>
</dbReference>
<dbReference type="Gene3D" id="1.10.630.10">
    <property type="entry name" value="Cytochrome P450"/>
    <property type="match status" value="1"/>
</dbReference>
<dbReference type="PRINTS" id="PR00465">
    <property type="entry name" value="EP450IV"/>
</dbReference>
<dbReference type="GO" id="GO:0005506">
    <property type="term" value="F:iron ion binding"/>
    <property type="evidence" value="ECO:0007669"/>
    <property type="project" value="InterPro"/>
</dbReference>